<dbReference type="Gene3D" id="3.40.50.300">
    <property type="entry name" value="P-loop containing nucleotide triphosphate hydrolases"/>
    <property type="match status" value="2"/>
</dbReference>
<dbReference type="AlphaFoldDB" id="A0A6J4VXZ5"/>
<gene>
    <name evidence="6" type="ORF">AVDCRST_MAG86-3678</name>
</gene>
<dbReference type="GO" id="GO:0005524">
    <property type="term" value="F:ATP binding"/>
    <property type="evidence" value="ECO:0007669"/>
    <property type="project" value="UniProtKB-KW"/>
</dbReference>
<reference evidence="6" key="1">
    <citation type="submission" date="2020-02" db="EMBL/GenBank/DDBJ databases">
        <authorList>
            <person name="Meier V. D."/>
        </authorList>
    </citation>
    <scope>NUCLEOTIDE SEQUENCE</scope>
    <source>
        <strain evidence="6">AVDCRST_MAG86</strain>
    </source>
</reference>
<feature type="domain" description="ABC transporter" evidence="5">
    <location>
        <begin position="12"/>
        <end position="246"/>
    </location>
</feature>
<dbReference type="InterPro" id="IPR050107">
    <property type="entry name" value="ABC_carbohydrate_import_ATPase"/>
</dbReference>
<dbReference type="PANTHER" id="PTHR43790:SF9">
    <property type="entry name" value="GALACTOFURANOSE TRANSPORTER ATP-BINDING PROTEIN YTFR"/>
    <property type="match status" value="1"/>
</dbReference>
<dbReference type="InterPro" id="IPR003593">
    <property type="entry name" value="AAA+_ATPase"/>
</dbReference>
<keyword evidence="2" id="KW-0677">Repeat</keyword>
<dbReference type="EMBL" id="CADCWP010000329">
    <property type="protein sequence ID" value="CAA9586875.1"/>
    <property type="molecule type" value="Genomic_DNA"/>
</dbReference>
<dbReference type="GO" id="GO:0016887">
    <property type="term" value="F:ATP hydrolysis activity"/>
    <property type="evidence" value="ECO:0007669"/>
    <property type="project" value="InterPro"/>
</dbReference>
<evidence type="ECO:0000256" key="2">
    <source>
        <dbReference type="ARBA" id="ARBA00022737"/>
    </source>
</evidence>
<keyword evidence="3" id="KW-0547">Nucleotide-binding</keyword>
<sequence>MLEAPPAPFPLLSAHALSKRFPGVVAVDNVSLELRAGEVHALLGENGAGKTTLISMLYGLVPPDEGYVSLFGEPVRLRAPKDAIARGVGLVAQHFMLVSRHTVAENIALGLPGTPFFRPTRRLKRRILELGKRYGLNVDPNAYVYELSAGEQQRVEIMKALVRNAKILILDEPTGVLTPQEADGLFEVVRRMKGEGHGVIFITHKLGEVLDVADRITVLRKGAVVGTLPREGADATTLARMMIGRDVVLSRVASAPPRPGLVLELSGVSARNDRGVVVLKDISFRLREGEILGVAGVAGNGQLELAEVLTGHRHVTAGSVSLAGRELGRASIRETFERGVAHIPEERNGVGVVPGLSVGENLALRHYRYPPFSRGGLLNAAATQRFAEASVREYGVSTPSLQTRTGRLSGGNIQKLVLARELSERPGGAVKLVVAAHPTYGLDIGATEQTHRMLVGERDRGAGVLLISEDLEELFRLSHRIIVMFGGKVMGIVEAEGADRGLVGLMMAGGTPKGTYA</sequence>
<dbReference type="InterPro" id="IPR027417">
    <property type="entry name" value="P-loop_NTPase"/>
</dbReference>
<dbReference type="PANTHER" id="PTHR43790">
    <property type="entry name" value="CARBOHYDRATE TRANSPORT ATP-BINDING PROTEIN MG119-RELATED"/>
    <property type="match status" value="1"/>
</dbReference>
<dbReference type="SUPFAM" id="SSF52540">
    <property type="entry name" value="P-loop containing nucleoside triphosphate hydrolases"/>
    <property type="match status" value="2"/>
</dbReference>
<accession>A0A6J4VXZ5</accession>
<dbReference type="CDD" id="cd03216">
    <property type="entry name" value="ABC_Carb_Monos_I"/>
    <property type="match status" value="1"/>
</dbReference>
<evidence type="ECO:0000256" key="3">
    <source>
        <dbReference type="ARBA" id="ARBA00022741"/>
    </source>
</evidence>
<dbReference type="PROSITE" id="PS50893">
    <property type="entry name" value="ABC_TRANSPORTER_2"/>
    <property type="match status" value="2"/>
</dbReference>
<organism evidence="6">
    <name type="scientific">uncultured Truepera sp</name>
    <dbReference type="NCBI Taxonomy" id="543023"/>
    <lineage>
        <taxon>Bacteria</taxon>
        <taxon>Thermotogati</taxon>
        <taxon>Deinococcota</taxon>
        <taxon>Deinococci</taxon>
        <taxon>Trueperales</taxon>
        <taxon>Trueperaceae</taxon>
        <taxon>Truepera</taxon>
        <taxon>environmental samples</taxon>
    </lineage>
</organism>
<dbReference type="CDD" id="cd03215">
    <property type="entry name" value="ABC_Carb_Monos_II"/>
    <property type="match status" value="1"/>
</dbReference>
<evidence type="ECO:0000259" key="5">
    <source>
        <dbReference type="PROSITE" id="PS50893"/>
    </source>
</evidence>
<dbReference type="InterPro" id="IPR017871">
    <property type="entry name" value="ABC_transporter-like_CS"/>
</dbReference>
<dbReference type="Pfam" id="PF00005">
    <property type="entry name" value="ABC_tran"/>
    <property type="match status" value="2"/>
</dbReference>
<protein>
    <recommendedName>
        <fullName evidence="5">ABC transporter domain-containing protein</fullName>
    </recommendedName>
</protein>
<keyword evidence="1" id="KW-0813">Transport</keyword>
<evidence type="ECO:0000313" key="6">
    <source>
        <dbReference type="EMBL" id="CAA9586875.1"/>
    </source>
</evidence>
<dbReference type="InterPro" id="IPR003439">
    <property type="entry name" value="ABC_transporter-like_ATP-bd"/>
</dbReference>
<name>A0A6J4VXZ5_9DEIN</name>
<keyword evidence="4" id="KW-0067">ATP-binding</keyword>
<dbReference type="PROSITE" id="PS00211">
    <property type="entry name" value="ABC_TRANSPORTER_1"/>
    <property type="match status" value="1"/>
</dbReference>
<evidence type="ECO:0000256" key="4">
    <source>
        <dbReference type="ARBA" id="ARBA00022840"/>
    </source>
</evidence>
<feature type="domain" description="ABC transporter" evidence="5">
    <location>
        <begin position="263"/>
        <end position="511"/>
    </location>
</feature>
<proteinExistence type="predicted"/>
<dbReference type="SMART" id="SM00382">
    <property type="entry name" value="AAA"/>
    <property type="match status" value="1"/>
</dbReference>
<evidence type="ECO:0000256" key="1">
    <source>
        <dbReference type="ARBA" id="ARBA00022448"/>
    </source>
</evidence>